<accession>A0A8H4KUL5</accession>
<dbReference type="EMBL" id="JAADJG010000059">
    <property type="protein sequence ID" value="KAF4456440.1"/>
    <property type="molecule type" value="Genomic_DNA"/>
</dbReference>
<protein>
    <submittedName>
        <fullName evidence="1">Uncharacterized protein</fullName>
    </submittedName>
</protein>
<name>A0A8H4KUL5_9HYPO</name>
<dbReference type="Proteomes" id="UP000605986">
    <property type="component" value="Unassembled WGS sequence"/>
</dbReference>
<evidence type="ECO:0000313" key="1">
    <source>
        <dbReference type="EMBL" id="KAF4456440.1"/>
    </source>
</evidence>
<reference evidence="1" key="1">
    <citation type="submission" date="2020-01" db="EMBL/GenBank/DDBJ databases">
        <title>Identification and distribution of gene clusters putatively required for synthesis of sphingolipid metabolism inhibitors in phylogenetically diverse species of the filamentous fungus Fusarium.</title>
        <authorList>
            <person name="Kim H.-S."/>
            <person name="Busman M."/>
            <person name="Brown D.W."/>
            <person name="Divon H."/>
            <person name="Uhlig S."/>
            <person name="Proctor R.H."/>
        </authorList>
    </citation>
    <scope>NUCLEOTIDE SEQUENCE</scope>
    <source>
        <strain evidence="1">NRRL 53441</strain>
    </source>
</reference>
<proteinExistence type="predicted"/>
<keyword evidence="2" id="KW-1185">Reference proteome</keyword>
<evidence type="ECO:0000313" key="2">
    <source>
        <dbReference type="Proteomes" id="UP000605986"/>
    </source>
</evidence>
<comment type="caution">
    <text evidence="1">The sequence shown here is derived from an EMBL/GenBank/DDBJ whole genome shotgun (WGS) entry which is preliminary data.</text>
</comment>
<organism evidence="1 2">
    <name type="scientific">Fusarium austroafricanum</name>
    <dbReference type="NCBI Taxonomy" id="2364996"/>
    <lineage>
        <taxon>Eukaryota</taxon>
        <taxon>Fungi</taxon>
        <taxon>Dikarya</taxon>
        <taxon>Ascomycota</taxon>
        <taxon>Pezizomycotina</taxon>
        <taxon>Sordariomycetes</taxon>
        <taxon>Hypocreomycetidae</taxon>
        <taxon>Hypocreales</taxon>
        <taxon>Nectriaceae</taxon>
        <taxon>Fusarium</taxon>
        <taxon>Fusarium concolor species complex</taxon>
    </lineage>
</organism>
<dbReference type="AlphaFoldDB" id="A0A8H4KUL5"/>
<sequence length="164" mass="17930">MYPKPFTVLASLITKKQLPKTDKPQKHQVFIPKQRKTRPPACFSIHDAPVLTMQPQGCESKSSQRKPLTATIAVSSTATILTVELLTPMLAGLASFEHALVLMCKVISTISKKIGTIVQEEKTPALEETNPLAQDQRSPTMRETSVIAPGVSSALVGTEIVRRR</sequence>
<gene>
    <name evidence="1" type="ORF">F53441_1444</name>
</gene>